<protein>
    <submittedName>
        <fullName evidence="2">Uncharacterized protein</fullName>
    </submittedName>
</protein>
<evidence type="ECO:0000256" key="1">
    <source>
        <dbReference type="SAM" id="MobiDB-lite"/>
    </source>
</evidence>
<proteinExistence type="predicted"/>
<dbReference type="EMBL" id="ANHZ02000012">
    <property type="protein sequence ID" value="EME36530.1"/>
    <property type="molecule type" value="Genomic_DNA"/>
</dbReference>
<sequence length="84" mass="9515">MPNKPNLNNGMARRPKKAAEPDMSPAYRTDTGTTENKVKMTMWMPREWRTHLRLMAAKSDTDTMSSLILDALEQTYGTPDSPTD</sequence>
<accession>M2YDC3</accession>
<feature type="region of interest" description="Disordered" evidence="1">
    <location>
        <begin position="1"/>
        <end position="35"/>
    </location>
</feature>
<evidence type="ECO:0000313" key="3">
    <source>
        <dbReference type="Proteomes" id="UP000009877"/>
    </source>
</evidence>
<dbReference type="Proteomes" id="UP000009877">
    <property type="component" value="Unassembled WGS sequence"/>
</dbReference>
<keyword evidence="3" id="KW-1185">Reference proteome</keyword>
<organism evidence="2 3">
    <name type="scientific">Kocuria palustris PEL</name>
    <dbReference type="NCBI Taxonomy" id="1236550"/>
    <lineage>
        <taxon>Bacteria</taxon>
        <taxon>Bacillati</taxon>
        <taxon>Actinomycetota</taxon>
        <taxon>Actinomycetes</taxon>
        <taxon>Micrococcales</taxon>
        <taxon>Micrococcaceae</taxon>
        <taxon>Kocuria</taxon>
    </lineage>
</organism>
<comment type="caution">
    <text evidence="2">The sequence shown here is derived from an EMBL/GenBank/DDBJ whole genome shotgun (WGS) entry which is preliminary data.</text>
</comment>
<reference evidence="2 3" key="1">
    <citation type="journal article" date="2014" name="Genome Announc.">
        <title>Draft Genome Sequence of Kocuria palustris PEL.</title>
        <authorList>
            <person name="Sharma G."/>
            <person name="Khatri I."/>
            <person name="Subramanian S."/>
        </authorList>
    </citation>
    <scope>NUCLEOTIDE SEQUENCE [LARGE SCALE GENOMIC DNA]</scope>
    <source>
        <strain evidence="2 3">PEL</strain>
    </source>
</reference>
<name>M2YDC3_9MICC</name>
<dbReference type="RefSeq" id="WP_006214739.1">
    <property type="nucleotide sequence ID" value="NZ_ANHZ02000012.1"/>
</dbReference>
<gene>
    <name evidence="2" type="ORF">C884_00324</name>
</gene>
<dbReference type="AlphaFoldDB" id="M2YDC3"/>
<evidence type="ECO:0000313" key="2">
    <source>
        <dbReference type="EMBL" id="EME36530.1"/>
    </source>
</evidence>